<comment type="caution">
    <text evidence="2">The sequence shown here is derived from an EMBL/GenBank/DDBJ whole genome shotgun (WGS) entry which is preliminary data.</text>
</comment>
<evidence type="ECO:0000313" key="2">
    <source>
        <dbReference type="EMBL" id="OLL21924.1"/>
    </source>
</evidence>
<dbReference type="AlphaFoldDB" id="A0A1U7LGZ9"/>
<reference evidence="2 3" key="1">
    <citation type="submission" date="2016-04" db="EMBL/GenBank/DDBJ databases">
        <title>Evolutionary innovation and constraint leading to complex multicellularity in the Ascomycota.</title>
        <authorList>
            <person name="Cisse O."/>
            <person name="Nguyen A."/>
            <person name="Hewitt D.A."/>
            <person name="Jedd G."/>
            <person name="Stajich J.E."/>
        </authorList>
    </citation>
    <scope>NUCLEOTIDE SEQUENCE [LARGE SCALE GENOMIC DNA]</scope>
    <source>
        <strain evidence="2 3">DAH-3</strain>
    </source>
</reference>
<evidence type="ECO:0000313" key="3">
    <source>
        <dbReference type="Proteomes" id="UP000186594"/>
    </source>
</evidence>
<dbReference type="OrthoDB" id="333176at2759"/>
<gene>
    <name evidence="2" type="ORF">NEOLI_003332</name>
</gene>
<sequence length="180" mass="20778">MSSHMKSNLPMPLKSVPANKRRHVLISNRRFVYLQKFEKEYLEGKYSSVLDPQLLNKNVRNEIAAEQRGKESDDTHAFSSRILAELDEKEYNSLRSESLANDAENIFAPENVAELGDLLKDLFVMGLDSDFDYDEVDYNSEYDDNDLITRDLEETYFQEDPPGDAHLEDNLKCQTGVQDF</sequence>
<proteinExistence type="predicted"/>
<keyword evidence="3" id="KW-1185">Reference proteome</keyword>
<dbReference type="EMBL" id="LXFE01004132">
    <property type="protein sequence ID" value="OLL21924.1"/>
    <property type="molecule type" value="Genomic_DNA"/>
</dbReference>
<dbReference type="Pfam" id="PF09747">
    <property type="entry name" value="CCD97-like_C"/>
    <property type="match status" value="1"/>
</dbReference>
<evidence type="ECO:0000259" key="1">
    <source>
        <dbReference type="Pfam" id="PF09747"/>
    </source>
</evidence>
<protein>
    <recommendedName>
        <fullName evidence="1">CCD97-like C-terminal domain-containing protein</fullName>
    </recommendedName>
</protein>
<feature type="domain" description="CCD97-like C-terminal" evidence="1">
    <location>
        <begin position="111"/>
        <end position="160"/>
    </location>
</feature>
<organism evidence="2 3">
    <name type="scientific">Neolecta irregularis (strain DAH-3)</name>
    <dbReference type="NCBI Taxonomy" id="1198029"/>
    <lineage>
        <taxon>Eukaryota</taxon>
        <taxon>Fungi</taxon>
        <taxon>Dikarya</taxon>
        <taxon>Ascomycota</taxon>
        <taxon>Taphrinomycotina</taxon>
        <taxon>Neolectales</taxon>
        <taxon>Neolectaceae</taxon>
        <taxon>Neolecta</taxon>
    </lineage>
</organism>
<name>A0A1U7LGZ9_NEOID</name>
<dbReference type="Proteomes" id="UP000186594">
    <property type="component" value="Unassembled WGS sequence"/>
</dbReference>
<accession>A0A1U7LGZ9</accession>
<dbReference type="InterPro" id="IPR040233">
    <property type="entry name" value="CCD97-like_C"/>
</dbReference>